<dbReference type="Gene3D" id="1.10.510.10">
    <property type="entry name" value="Transferase(Phosphotransferase) domain 1"/>
    <property type="match status" value="1"/>
</dbReference>
<keyword evidence="13" id="KW-0968">Cytoplasmic vesicle</keyword>
<dbReference type="PANTHER" id="PTHR21345:SF3">
    <property type="entry name" value="PROTEIN SPIRE"/>
    <property type="match status" value="1"/>
</dbReference>
<dbReference type="InterPro" id="IPR029901">
    <property type="entry name" value="Spire"/>
</dbReference>
<comment type="subcellular location">
    <subcellularLocation>
        <location evidence="3">Cell membrane</location>
        <topology evidence="3">Peripheral membrane protein</topology>
        <orientation evidence="3">Cytoplasmic side</orientation>
    </subcellularLocation>
    <subcellularLocation>
        <location evidence="2">Cytoplasm</location>
        <location evidence="2">Cytoskeleton</location>
    </subcellularLocation>
    <subcellularLocation>
        <location evidence="1">Cytoplasmic vesicle membrane</location>
        <topology evidence="1">Peripheral membrane protein</topology>
        <orientation evidence="1">Cytoplasmic side</orientation>
    </subcellularLocation>
</comment>
<evidence type="ECO:0000256" key="8">
    <source>
        <dbReference type="ARBA" id="ARBA00022737"/>
    </source>
</evidence>
<dbReference type="InterPro" id="IPR011011">
    <property type="entry name" value="Znf_FYVE_PHD"/>
</dbReference>
<dbReference type="Pfam" id="PF16474">
    <property type="entry name" value="KIND"/>
    <property type="match status" value="1"/>
</dbReference>
<dbReference type="GO" id="GO:0003779">
    <property type="term" value="F:actin binding"/>
    <property type="evidence" value="ECO:0007669"/>
    <property type="project" value="UniProtKB-KW"/>
</dbReference>
<feature type="compositionally biased region" description="Low complexity" evidence="14">
    <location>
        <begin position="681"/>
        <end position="692"/>
    </location>
</feature>
<evidence type="ECO:0000313" key="18">
    <source>
        <dbReference type="Proteomes" id="UP000015101"/>
    </source>
</evidence>
<keyword evidence="12" id="KW-0206">Cytoskeleton</keyword>
<dbReference type="GeneID" id="20212235"/>
<feature type="compositionally biased region" description="Low complexity" evidence="14">
    <location>
        <begin position="428"/>
        <end position="437"/>
    </location>
</feature>
<dbReference type="FunCoup" id="T1FTT8">
    <property type="interactions" value="225"/>
</dbReference>
<dbReference type="GO" id="GO:0005938">
    <property type="term" value="C:cell cortex"/>
    <property type="evidence" value="ECO:0000318"/>
    <property type="project" value="GO_Central"/>
</dbReference>
<keyword evidence="8" id="KW-0677">Repeat</keyword>
<evidence type="ECO:0000259" key="15">
    <source>
        <dbReference type="PROSITE" id="PS51377"/>
    </source>
</evidence>
<feature type="compositionally biased region" description="Basic and acidic residues" evidence="14">
    <location>
        <begin position="775"/>
        <end position="785"/>
    </location>
</feature>
<dbReference type="KEGG" id="hro:HELRODRAFT_192317"/>
<dbReference type="Proteomes" id="UP000015101">
    <property type="component" value="Unassembled WGS sequence"/>
</dbReference>
<dbReference type="EnsemblMetazoa" id="HelroT192317">
    <property type="protein sequence ID" value="HelroP192317"/>
    <property type="gene ID" value="HelroG192317"/>
</dbReference>
<evidence type="ECO:0000256" key="12">
    <source>
        <dbReference type="ARBA" id="ARBA00023212"/>
    </source>
</evidence>
<dbReference type="OMA" id="EEDSPNH"/>
<keyword evidence="5" id="KW-0813">Transport</keyword>
<dbReference type="GO" id="GO:0030659">
    <property type="term" value="C:cytoplasmic vesicle membrane"/>
    <property type="evidence" value="ECO:0000318"/>
    <property type="project" value="GO_Central"/>
</dbReference>
<accession>T1FTT8</accession>
<feature type="region of interest" description="Disordered" evidence="14">
    <location>
        <begin position="385"/>
        <end position="444"/>
    </location>
</feature>
<feature type="compositionally biased region" description="Acidic residues" evidence="14">
    <location>
        <begin position="404"/>
        <end position="420"/>
    </location>
</feature>
<name>T1FTT8_HELRO</name>
<evidence type="ECO:0000256" key="6">
    <source>
        <dbReference type="ARBA" id="ARBA00022475"/>
    </source>
</evidence>
<reference evidence="18" key="1">
    <citation type="submission" date="2012-12" db="EMBL/GenBank/DDBJ databases">
        <authorList>
            <person name="Hellsten U."/>
            <person name="Grimwood J."/>
            <person name="Chapman J.A."/>
            <person name="Shapiro H."/>
            <person name="Aerts A."/>
            <person name="Otillar R.P."/>
            <person name="Terry A.Y."/>
            <person name="Boore J.L."/>
            <person name="Simakov O."/>
            <person name="Marletaz F."/>
            <person name="Cho S.-J."/>
            <person name="Edsinger-Gonzales E."/>
            <person name="Havlak P."/>
            <person name="Kuo D.-H."/>
            <person name="Larsson T."/>
            <person name="Lv J."/>
            <person name="Arendt D."/>
            <person name="Savage R."/>
            <person name="Osoegawa K."/>
            <person name="de Jong P."/>
            <person name="Lindberg D.R."/>
            <person name="Seaver E.C."/>
            <person name="Weisblat D.A."/>
            <person name="Putnam N.H."/>
            <person name="Grigoriev I.V."/>
            <person name="Rokhsar D.S."/>
        </authorList>
    </citation>
    <scope>NUCLEOTIDE SEQUENCE</scope>
</reference>
<dbReference type="GO" id="GO:0008017">
    <property type="term" value="F:microtubule binding"/>
    <property type="evidence" value="ECO:0000318"/>
    <property type="project" value="GO_Central"/>
</dbReference>
<dbReference type="AlphaFoldDB" id="T1FTT8"/>
<dbReference type="SMART" id="SM00750">
    <property type="entry name" value="KIND"/>
    <property type="match status" value="1"/>
</dbReference>
<feature type="region of interest" description="Disordered" evidence="14">
    <location>
        <begin position="681"/>
        <end position="708"/>
    </location>
</feature>
<gene>
    <name evidence="17" type="primary">20212235</name>
    <name evidence="16" type="ORF">HELRODRAFT_192317</name>
</gene>
<feature type="compositionally biased region" description="Basic and acidic residues" evidence="14">
    <location>
        <begin position="797"/>
        <end position="807"/>
    </location>
</feature>
<keyword evidence="11" id="KW-0009">Actin-binding</keyword>
<keyword evidence="10" id="KW-0472">Membrane</keyword>
<dbReference type="GO" id="GO:0051295">
    <property type="term" value="P:establishment of meiotic spindle localization"/>
    <property type="evidence" value="ECO:0000318"/>
    <property type="project" value="GO_Central"/>
</dbReference>
<feature type="domain" description="KIND" evidence="15">
    <location>
        <begin position="4"/>
        <end position="198"/>
    </location>
</feature>
<keyword evidence="9" id="KW-0653">Protein transport</keyword>
<dbReference type="HOGENOM" id="CLU_018839_0_0_1"/>
<keyword evidence="6" id="KW-1003">Cell membrane</keyword>
<evidence type="ECO:0000256" key="11">
    <source>
        <dbReference type="ARBA" id="ARBA00023203"/>
    </source>
</evidence>
<dbReference type="GO" id="GO:0005856">
    <property type="term" value="C:cytoskeleton"/>
    <property type="evidence" value="ECO:0007669"/>
    <property type="project" value="UniProtKB-SubCell"/>
</dbReference>
<keyword evidence="18" id="KW-1185">Reference proteome</keyword>
<organism evidence="17 18">
    <name type="scientific">Helobdella robusta</name>
    <name type="common">Californian leech</name>
    <dbReference type="NCBI Taxonomy" id="6412"/>
    <lineage>
        <taxon>Eukaryota</taxon>
        <taxon>Metazoa</taxon>
        <taxon>Spiralia</taxon>
        <taxon>Lophotrochozoa</taxon>
        <taxon>Annelida</taxon>
        <taxon>Clitellata</taxon>
        <taxon>Hirudinea</taxon>
        <taxon>Rhynchobdellida</taxon>
        <taxon>Glossiphoniidae</taxon>
        <taxon>Helobdella</taxon>
    </lineage>
</organism>
<protein>
    <recommendedName>
        <fullName evidence="15">KIND domain-containing protein</fullName>
    </recommendedName>
</protein>
<reference evidence="17" key="3">
    <citation type="submission" date="2015-06" db="UniProtKB">
        <authorList>
            <consortium name="EnsemblMetazoa"/>
        </authorList>
    </citation>
    <scope>IDENTIFICATION</scope>
</reference>
<dbReference type="InParanoid" id="T1FTT8"/>
<dbReference type="OrthoDB" id="10043757at2759"/>
<dbReference type="EMBL" id="AMQM01005080">
    <property type="status" value="NOT_ANNOTATED_CDS"/>
    <property type="molecule type" value="Genomic_DNA"/>
</dbReference>
<proteinExistence type="inferred from homology"/>
<evidence type="ECO:0000256" key="3">
    <source>
        <dbReference type="ARBA" id="ARBA00004413"/>
    </source>
</evidence>
<comment type="similarity">
    <text evidence="4">Belongs to the spire family.</text>
</comment>
<dbReference type="SUPFAM" id="SSF57903">
    <property type="entry name" value="FYVE/PHD zinc finger"/>
    <property type="match status" value="1"/>
</dbReference>
<evidence type="ECO:0000256" key="4">
    <source>
        <dbReference type="ARBA" id="ARBA00010956"/>
    </source>
</evidence>
<dbReference type="InterPro" id="IPR018247">
    <property type="entry name" value="EF_Hand_1_Ca_BS"/>
</dbReference>
<feature type="region of interest" description="Disordered" evidence="14">
    <location>
        <begin position="341"/>
        <end position="372"/>
    </location>
</feature>
<dbReference type="EMBL" id="KB096785">
    <property type="protein sequence ID" value="ESO01371.1"/>
    <property type="molecule type" value="Genomic_DNA"/>
</dbReference>
<evidence type="ECO:0000256" key="10">
    <source>
        <dbReference type="ARBA" id="ARBA00023136"/>
    </source>
</evidence>
<dbReference type="PROSITE" id="PS51377">
    <property type="entry name" value="KIND"/>
    <property type="match status" value="1"/>
</dbReference>
<dbReference type="GO" id="GO:0051639">
    <property type="term" value="P:actin filament network formation"/>
    <property type="evidence" value="ECO:0000318"/>
    <property type="project" value="GO_Central"/>
</dbReference>
<dbReference type="PROSITE" id="PS00018">
    <property type="entry name" value="EF_HAND_1"/>
    <property type="match status" value="1"/>
</dbReference>
<feature type="region of interest" description="Disordered" evidence="14">
    <location>
        <begin position="775"/>
        <end position="807"/>
    </location>
</feature>
<keyword evidence="7" id="KW-0963">Cytoplasm</keyword>
<reference evidence="16 18" key="2">
    <citation type="journal article" date="2013" name="Nature">
        <title>Insights into bilaterian evolution from three spiralian genomes.</title>
        <authorList>
            <person name="Simakov O."/>
            <person name="Marletaz F."/>
            <person name="Cho S.J."/>
            <person name="Edsinger-Gonzales E."/>
            <person name="Havlak P."/>
            <person name="Hellsten U."/>
            <person name="Kuo D.H."/>
            <person name="Larsson T."/>
            <person name="Lv J."/>
            <person name="Arendt D."/>
            <person name="Savage R."/>
            <person name="Osoegawa K."/>
            <person name="de Jong P."/>
            <person name="Grimwood J."/>
            <person name="Chapman J.A."/>
            <person name="Shapiro H."/>
            <person name="Aerts A."/>
            <person name="Otillar R.P."/>
            <person name="Terry A.Y."/>
            <person name="Boore J.L."/>
            <person name="Grigoriev I.V."/>
            <person name="Lindberg D.R."/>
            <person name="Seaver E.C."/>
            <person name="Weisblat D.A."/>
            <person name="Putnam N.H."/>
            <person name="Rokhsar D.S."/>
        </authorList>
    </citation>
    <scope>NUCLEOTIDE SEQUENCE</scope>
</reference>
<evidence type="ECO:0000313" key="16">
    <source>
        <dbReference type="EMBL" id="ESO01371.1"/>
    </source>
</evidence>
<evidence type="ECO:0000313" key="17">
    <source>
        <dbReference type="EnsemblMetazoa" id="HelroP192317"/>
    </source>
</evidence>
<evidence type="ECO:0000256" key="13">
    <source>
        <dbReference type="ARBA" id="ARBA00023329"/>
    </source>
</evidence>
<sequence length="807" mass="90010">MESCTLHKILESFNAPINEDQAWAVCFQCAKFVQNHHSLASQSNSVKLVNRRQKLEQSNSNDNNNNSNQLITLNHVVLGIDGNILALFNQSSSVPNVREKEIVRSLGITLFQALDFGLSENEEQKLSSALESLIGQMTGEGGTRNQDGDEGIVDDDKDDDITIDDVIEICSRHIGKDVDVAMHCKAVCRALVHESAELSTFLERVVSEHEKLNELCEEKGSTDSISTLQRRDWARLWMQVMNELRLGVKLKTVQSTINHPLEYELTPYEILMDDIRIKRYTLNKTFKSVDSYPVKVKKDVHEIILDFIRSRPPLQPVGKRVLSALSDRGHLDPRQELLLSIRNHPPKLRPTPGRTGRNDGIAMNEQNGGPVKKVIKPDLKLLAFNNSDDEDNDSFDGYNKDAGGDDGDDDDDIGVDDNDDDKNKVSASLFTPLTPLSPQSPPKHLPWQHTALDLLMLNMASPWKPVRRHSITVCETARVFKNFPLPKPLASSSASSSSSSYNKRVGCSSSSSSSSTSFQNQIDNFMAPDFHNMTTTMECLSLTIEEVMHIRGVLTKAELECLSTHTQLREMLEAGKLCFTCKKVKFSLFGPWSIKCKFCNRNVCSHCSSKMRIPTEHFEHIPVYTLNPSLSSSSHYHCFDNSLSGSAPSSPVREIKNNNHKNAGSRLQKTTSFDVAPNLSTTTTTAANNSNHSSHRRTLIQPPPQKESILDQAKKTILLRSSTLRPFASSSSSSSSLKSQLLESGPLMNICNDCKNMVISIIRASRRCLSMIGRQDSKGRGERAYSAHPTSSRKKSFKLDLVRENSE</sequence>
<dbReference type="STRING" id="6412.T1FTT8"/>
<dbReference type="RefSeq" id="XP_009020607.1">
    <property type="nucleotide sequence ID" value="XM_009022359.1"/>
</dbReference>
<evidence type="ECO:0000256" key="14">
    <source>
        <dbReference type="SAM" id="MobiDB-lite"/>
    </source>
</evidence>
<dbReference type="InterPro" id="IPR011019">
    <property type="entry name" value="KIND_dom"/>
</dbReference>
<evidence type="ECO:0000256" key="1">
    <source>
        <dbReference type="ARBA" id="ARBA00004180"/>
    </source>
</evidence>
<dbReference type="GO" id="GO:0045010">
    <property type="term" value="P:actin nucleation"/>
    <property type="evidence" value="ECO:0007669"/>
    <property type="project" value="InterPro"/>
</dbReference>
<dbReference type="GO" id="GO:0040038">
    <property type="term" value="P:polar body extrusion after meiotic divisions"/>
    <property type="evidence" value="ECO:0000318"/>
    <property type="project" value="GO_Central"/>
</dbReference>
<evidence type="ECO:0000256" key="7">
    <source>
        <dbReference type="ARBA" id="ARBA00022490"/>
    </source>
</evidence>
<evidence type="ECO:0000256" key="9">
    <source>
        <dbReference type="ARBA" id="ARBA00022927"/>
    </source>
</evidence>
<evidence type="ECO:0000256" key="5">
    <source>
        <dbReference type="ARBA" id="ARBA00022448"/>
    </source>
</evidence>
<dbReference type="GO" id="GO:0015031">
    <property type="term" value="P:protein transport"/>
    <property type="evidence" value="ECO:0007669"/>
    <property type="project" value="UniProtKB-KW"/>
</dbReference>
<dbReference type="GO" id="GO:0005886">
    <property type="term" value="C:plasma membrane"/>
    <property type="evidence" value="ECO:0007669"/>
    <property type="project" value="UniProtKB-SubCell"/>
</dbReference>
<dbReference type="eggNOG" id="ENOG502QQPN">
    <property type="taxonomic scope" value="Eukaryota"/>
</dbReference>
<evidence type="ECO:0000256" key="2">
    <source>
        <dbReference type="ARBA" id="ARBA00004245"/>
    </source>
</evidence>
<dbReference type="CTD" id="20212235"/>
<dbReference type="GO" id="GO:0036089">
    <property type="term" value="P:cleavage furrow formation"/>
    <property type="evidence" value="ECO:0000318"/>
    <property type="project" value="GO_Central"/>
</dbReference>
<dbReference type="GO" id="GO:0048193">
    <property type="term" value="P:Golgi vesicle transport"/>
    <property type="evidence" value="ECO:0000318"/>
    <property type="project" value="GO_Central"/>
</dbReference>
<dbReference type="PANTHER" id="PTHR21345">
    <property type="entry name" value="SPIRE"/>
    <property type="match status" value="1"/>
</dbReference>